<dbReference type="Proteomes" id="UP000077927">
    <property type="component" value="Chromosome 1"/>
</dbReference>
<dbReference type="GO" id="GO:0005829">
    <property type="term" value="C:cytosol"/>
    <property type="evidence" value="ECO:0007669"/>
    <property type="project" value="TreeGrafter"/>
</dbReference>
<dbReference type="RefSeq" id="WP_031329365.1">
    <property type="nucleotide sequence ID" value="NZ_CP012605.1"/>
</dbReference>
<evidence type="ECO:0000313" key="3">
    <source>
        <dbReference type="Proteomes" id="UP000077927"/>
    </source>
</evidence>
<dbReference type="NCBIfam" id="NF002541">
    <property type="entry name" value="PRK02101.1-1"/>
    <property type="match status" value="1"/>
</dbReference>
<dbReference type="InterPro" id="IPR005583">
    <property type="entry name" value="YaaA"/>
</dbReference>
<dbReference type="PANTHER" id="PTHR30283">
    <property type="entry name" value="PEROXIDE STRESS RESPONSE PROTEIN YAAA"/>
    <property type="match status" value="1"/>
</dbReference>
<gene>
    <name evidence="2" type="ORF">ACS15_1156</name>
</gene>
<proteinExistence type="inferred from homology"/>
<sequence>MIIVLSPAKSLDYDTPPRIKTHTLPDFIARSAELIEVLRKLSPAQIGTLMKISDPLAVLNATRYGDWSTEFTAENSKQAALAFDGDVYGGLDANSLSADDLQFAQKHLRILSGLYGVLRPLDWMQPYRLEMGTRLANPHGKDLYAFWGDDVTLALNKLFKQSPSDSDPVLVNLASEEYFKVVRPKVLKARVVMPVFEDWKNGQYKIISFYAKRARGLMARYAIEHRITDPRKLKAFDVDGYAFDATDSDDERWVFRRKLT</sequence>
<dbReference type="EMBL" id="CP012605">
    <property type="protein sequence ID" value="ANH74205.1"/>
    <property type="molecule type" value="Genomic_DNA"/>
</dbReference>
<dbReference type="HAMAP" id="MF_00652">
    <property type="entry name" value="UPF0246"/>
    <property type="match status" value="1"/>
</dbReference>
<comment type="similarity">
    <text evidence="1">Belongs to the UPF0246 family.</text>
</comment>
<dbReference type="AlphaFoldDB" id="A0AAC9BHV8"/>
<organism evidence="2 3">
    <name type="scientific">Ralstonia insidiosa</name>
    <dbReference type="NCBI Taxonomy" id="190721"/>
    <lineage>
        <taxon>Bacteria</taxon>
        <taxon>Pseudomonadati</taxon>
        <taxon>Pseudomonadota</taxon>
        <taxon>Betaproteobacteria</taxon>
        <taxon>Burkholderiales</taxon>
        <taxon>Burkholderiaceae</taxon>
        <taxon>Ralstonia</taxon>
    </lineage>
</organism>
<dbReference type="GO" id="GO:0033194">
    <property type="term" value="P:response to hydroperoxide"/>
    <property type="evidence" value="ECO:0007669"/>
    <property type="project" value="TreeGrafter"/>
</dbReference>
<evidence type="ECO:0000256" key="1">
    <source>
        <dbReference type="HAMAP-Rule" id="MF_00652"/>
    </source>
</evidence>
<reference evidence="2 3" key="1">
    <citation type="submission" date="2015-09" db="EMBL/GenBank/DDBJ databases">
        <authorList>
            <person name="Xu Y."/>
            <person name="Nagy A."/>
            <person name="Liu N.T."/>
            <person name="Nou X."/>
        </authorList>
    </citation>
    <scope>NUCLEOTIDE SEQUENCE [LARGE SCALE GENOMIC DNA]</scope>
    <source>
        <strain evidence="2 3">FC1138</strain>
    </source>
</reference>
<dbReference type="Pfam" id="PF03883">
    <property type="entry name" value="H2O2_YaaD"/>
    <property type="match status" value="1"/>
</dbReference>
<accession>A0AAC9BHV8</accession>
<dbReference type="NCBIfam" id="NF002542">
    <property type="entry name" value="PRK02101.1-3"/>
    <property type="match status" value="1"/>
</dbReference>
<name>A0AAC9BHV8_9RALS</name>
<dbReference type="PANTHER" id="PTHR30283:SF4">
    <property type="entry name" value="PEROXIDE STRESS RESISTANCE PROTEIN YAAA"/>
    <property type="match status" value="1"/>
</dbReference>
<protein>
    <recommendedName>
        <fullName evidence="1">UPF0246 protein ACS15_1156</fullName>
    </recommendedName>
</protein>
<dbReference type="KEGG" id="rin:ACS15_1156"/>
<evidence type="ECO:0000313" key="2">
    <source>
        <dbReference type="EMBL" id="ANH74205.1"/>
    </source>
</evidence>